<reference evidence="1 2" key="1">
    <citation type="journal article" date="2015" name="Plant Pathol. J.">
        <title>Isolation and Genomic Characterization of the T4-Like Bacteriophage PM2 Infecting Pectobacterium carotovorum subsp. carotovorum.</title>
        <authorList>
            <person name="Lim J.A."/>
            <person name="Lee D.H."/>
            <person name="Heu S."/>
        </authorList>
    </citation>
    <scope>NUCLEOTIDE SEQUENCE [LARGE SCALE GENOMIC DNA]</scope>
</reference>
<dbReference type="RefSeq" id="YP_009211466.1">
    <property type="nucleotide sequence ID" value="NC_028940.1"/>
</dbReference>
<organism evidence="1 2">
    <name type="scientific">Pectobacterium bacteriophage PM2</name>
    <dbReference type="NCBI Taxonomy" id="1429794"/>
    <lineage>
        <taxon>Viruses</taxon>
        <taxon>Duplodnaviria</taxon>
        <taxon>Heunggongvirae</taxon>
        <taxon>Uroviricota</taxon>
        <taxon>Caudoviricetes</taxon>
        <taxon>Pantevenvirales</taxon>
        <taxon>Straboviridae</taxon>
        <taxon>Tevenvirinae</taxon>
        <taxon>Mosugukvirus</taxon>
        <taxon>Mosugukvirus pm2</taxon>
    </lineage>
</organism>
<sequence>MKNIEELKSDLKLLFETKADGLVPKETLSYFADAFAHSIMGTINLELERHINVGKRK</sequence>
<dbReference type="Proteomes" id="UP000030739">
    <property type="component" value="Segment"/>
</dbReference>
<dbReference type="KEGG" id="vg:26637938"/>
<evidence type="ECO:0000313" key="1">
    <source>
        <dbReference type="EMBL" id="AHY25007.1"/>
    </source>
</evidence>
<protein>
    <submittedName>
        <fullName evidence="1">Uncharacterized protein</fullName>
    </submittedName>
</protein>
<accession>A0A0A0Q3B7</accession>
<evidence type="ECO:0000313" key="2">
    <source>
        <dbReference type="Proteomes" id="UP000030739"/>
    </source>
</evidence>
<proteinExistence type="predicted"/>
<keyword evidence="2" id="KW-1185">Reference proteome</keyword>
<dbReference type="EMBL" id="KF835987">
    <property type="protein sequence ID" value="AHY25007.1"/>
    <property type="molecule type" value="Genomic_DNA"/>
</dbReference>
<gene>
    <name evidence="1" type="ORF">PM2_045</name>
</gene>
<dbReference type="GeneID" id="26637938"/>
<name>A0A0A0Q3B7_9CAUD</name>